<dbReference type="Pfam" id="PF00400">
    <property type="entry name" value="WD40"/>
    <property type="match status" value="2"/>
</dbReference>
<evidence type="ECO:0000313" key="8">
    <source>
        <dbReference type="EMBL" id="EMD64828.1"/>
    </source>
</evidence>
<dbReference type="OMA" id="GRQVAWS"/>
<evidence type="ECO:0000256" key="6">
    <source>
        <dbReference type="PROSITE-ProRule" id="PRU00221"/>
    </source>
</evidence>
<protein>
    <submittedName>
        <fullName evidence="8">Uncharacterized protein</fullName>
    </submittedName>
</protein>
<dbReference type="PROSITE" id="PS50082">
    <property type="entry name" value="WD_REPEATS_2"/>
    <property type="match status" value="2"/>
</dbReference>
<dbReference type="KEGG" id="bsc:COCSADRAFT_159835"/>
<feature type="compositionally biased region" description="Low complexity" evidence="7">
    <location>
        <begin position="383"/>
        <end position="398"/>
    </location>
</feature>
<dbReference type="GeneID" id="19131988"/>
<name>M2SBZ4_COCSN</name>
<feature type="repeat" description="WD" evidence="6">
    <location>
        <begin position="170"/>
        <end position="211"/>
    </location>
</feature>
<gene>
    <name evidence="8" type="ORF">COCSADRAFT_159835</name>
</gene>
<reference evidence="8 9" key="1">
    <citation type="journal article" date="2012" name="PLoS Pathog.">
        <title>Diverse lifestyles and strategies of plant pathogenesis encoded in the genomes of eighteen Dothideomycetes fungi.</title>
        <authorList>
            <person name="Ohm R.A."/>
            <person name="Feau N."/>
            <person name="Henrissat B."/>
            <person name="Schoch C.L."/>
            <person name="Horwitz B.A."/>
            <person name="Barry K.W."/>
            <person name="Condon B.J."/>
            <person name="Copeland A.C."/>
            <person name="Dhillon B."/>
            <person name="Glaser F."/>
            <person name="Hesse C.N."/>
            <person name="Kosti I."/>
            <person name="LaButti K."/>
            <person name="Lindquist E.A."/>
            <person name="Lucas S."/>
            <person name="Salamov A.A."/>
            <person name="Bradshaw R.E."/>
            <person name="Ciuffetti L."/>
            <person name="Hamelin R.C."/>
            <person name="Kema G.H.J."/>
            <person name="Lawrence C."/>
            <person name="Scott J.A."/>
            <person name="Spatafora J.W."/>
            <person name="Turgeon B.G."/>
            <person name="de Wit P.J.G.M."/>
            <person name="Zhong S."/>
            <person name="Goodwin S.B."/>
            <person name="Grigoriev I.V."/>
        </authorList>
    </citation>
    <scope>NUCLEOTIDE SEQUENCE [LARGE SCALE GENOMIC DNA]</scope>
    <source>
        <strain evidence="9">ND90Pr / ATCC 201652</strain>
    </source>
</reference>
<dbReference type="STRING" id="665912.M2SBZ4"/>
<dbReference type="SUPFAM" id="SSF50978">
    <property type="entry name" value="WD40 repeat-like"/>
    <property type="match status" value="1"/>
</dbReference>
<dbReference type="HOGENOM" id="CLU_025586_0_0_1"/>
<dbReference type="RefSeq" id="XP_007699388.1">
    <property type="nucleotide sequence ID" value="XM_007701198.1"/>
</dbReference>
<keyword evidence="5" id="KW-0804">Transcription</keyword>
<dbReference type="OrthoDB" id="7318948at2759"/>
<keyword evidence="2 6" id="KW-0853">WD repeat</keyword>
<feature type="region of interest" description="Disordered" evidence="7">
    <location>
        <begin position="381"/>
        <end position="406"/>
    </location>
</feature>
<dbReference type="InterPro" id="IPR051243">
    <property type="entry name" value="PcG_WD-repeat"/>
</dbReference>
<keyword evidence="3" id="KW-0677">Repeat</keyword>
<sequence>MEASWELPTLRGTIRLGGQTKSKLSTTQFYDVDFYPYTAPGLDPVFAVCGGPFTIICRCVLDKNGTIEILRWFEDEESTAENGSANPKQIRYNSVVWSQATNGDPLVCVACDSRIKVLNTLIGHGDSVNDLAISPVDPTIIASVSIDHSLRLWSLHPSHEKQPLGAVCYGQGHKDQILTLSYHPKGKYILTAGMDTKINLWAVPDDLKEHTGTDKPVMVHYPHFSTTEIHTDFIDCIQWYNDLIFSHACREGKIILWSIDHFSSDRTVTPPAPIPTSSAVNSRTPVTISANLTSNTRSAWGGRFQRLLQFDLPHTNQFYIRFSLFHELGHHPILVAGNEKSKTFFWDLQRLEDSGTGESNTGDDKLYVGKEVPLGLPRHVREGSSASTASSAISAGSGNTKMKQKKAKEVVRDRGISDPFRSIKAHKIVETPKYKAFAFRHFSWSRDGQWCVAVGDCGTVNVFSRWEKGVPPMNPDQEIPVQDEPNINKKKITDTFHAMSEAHALRRQMAADQGEPFEEDLKTLLGEYVGGLPEHEKEFAQSLDKE</sequence>
<evidence type="ECO:0000256" key="5">
    <source>
        <dbReference type="ARBA" id="ARBA00023163"/>
    </source>
</evidence>
<keyword evidence="9" id="KW-1185">Reference proteome</keyword>
<dbReference type="PANTHER" id="PTHR10253">
    <property type="entry name" value="POLYCOMB PROTEIN"/>
    <property type="match status" value="1"/>
</dbReference>
<organism evidence="8 9">
    <name type="scientific">Cochliobolus sativus (strain ND90Pr / ATCC 201652)</name>
    <name type="common">Common root rot and spot blotch fungus</name>
    <name type="synonym">Bipolaris sorokiniana</name>
    <dbReference type="NCBI Taxonomy" id="665912"/>
    <lineage>
        <taxon>Eukaryota</taxon>
        <taxon>Fungi</taxon>
        <taxon>Dikarya</taxon>
        <taxon>Ascomycota</taxon>
        <taxon>Pezizomycotina</taxon>
        <taxon>Dothideomycetes</taxon>
        <taxon>Pleosporomycetidae</taxon>
        <taxon>Pleosporales</taxon>
        <taxon>Pleosporineae</taxon>
        <taxon>Pleosporaceae</taxon>
        <taxon>Bipolaris</taxon>
    </lineage>
</organism>
<dbReference type="Proteomes" id="UP000016934">
    <property type="component" value="Unassembled WGS sequence"/>
</dbReference>
<evidence type="ECO:0000256" key="1">
    <source>
        <dbReference type="ARBA" id="ARBA00008075"/>
    </source>
</evidence>
<dbReference type="InterPro" id="IPR015943">
    <property type="entry name" value="WD40/YVTN_repeat-like_dom_sf"/>
</dbReference>
<dbReference type="InterPro" id="IPR036322">
    <property type="entry name" value="WD40_repeat_dom_sf"/>
</dbReference>
<evidence type="ECO:0000313" key="9">
    <source>
        <dbReference type="Proteomes" id="UP000016934"/>
    </source>
</evidence>
<evidence type="ECO:0000256" key="2">
    <source>
        <dbReference type="ARBA" id="ARBA00022574"/>
    </source>
</evidence>
<dbReference type="PROSITE" id="PS50294">
    <property type="entry name" value="WD_REPEATS_REGION"/>
    <property type="match status" value="2"/>
</dbReference>
<dbReference type="SMART" id="SM00320">
    <property type="entry name" value="WD40"/>
    <property type="match status" value="4"/>
</dbReference>
<dbReference type="eggNOG" id="KOG1034">
    <property type="taxonomic scope" value="Eukaryota"/>
</dbReference>
<evidence type="ECO:0000256" key="4">
    <source>
        <dbReference type="ARBA" id="ARBA00023015"/>
    </source>
</evidence>
<proteinExistence type="inferred from homology"/>
<reference evidence="9" key="2">
    <citation type="journal article" date="2013" name="PLoS Genet.">
        <title>Comparative genome structure, secondary metabolite, and effector coding capacity across Cochliobolus pathogens.</title>
        <authorList>
            <person name="Condon B.J."/>
            <person name="Leng Y."/>
            <person name="Wu D."/>
            <person name="Bushley K.E."/>
            <person name="Ohm R.A."/>
            <person name="Otillar R."/>
            <person name="Martin J."/>
            <person name="Schackwitz W."/>
            <person name="Grimwood J."/>
            <person name="MohdZainudin N."/>
            <person name="Xue C."/>
            <person name="Wang R."/>
            <person name="Manning V.A."/>
            <person name="Dhillon B."/>
            <person name="Tu Z.J."/>
            <person name="Steffenson B.J."/>
            <person name="Salamov A."/>
            <person name="Sun H."/>
            <person name="Lowry S."/>
            <person name="LaButti K."/>
            <person name="Han J."/>
            <person name="Copeland A."/>
            <person name="Lindquist E."/>
            <person name="Barry K."/>
            <person name="Schmutz J."/>
            <person name="Baker S.E."/>
            <person name="Ciuffetti L.M."/>
            <person name="Grigoriev I.V."/>
            <person name="Zhong S."/>
            <person name="Turgeon B.G."/>
        </authorList>
    </citation>
    <scope>NUCLEOTIDE SEQUENCE [LARGE SCALE GENOMIC DNA]</scope>
    <source>
        <strain evidence="9">ND90Pr / ATCC 201652</strain>
    </source>
</reference>
<keyword evidence="4" id="KW-0805">Transcription regulation</keyword>
<evidence type="ECO:0000256" key="3">
    <source>
        <dbReference type="ARBA" id="ARBA00022737"/>
    </source>
</evidence>
<dbReference type="InterPro" id="IPR001680">
    <property type="entry name" value="WD40_rpt"/>
</dbReference>
<dbReference type="EMBL" id="KB445642">
    <property type="protein sequence ID" value="EMD64828.1"/>
    <property type="molecule type" value="Genomic_DNA"/>
</dbReference>
<dbReference type="AlphaFoldDB" id="M2SBZ4"/>
<feature type="repeat" description="WD" evidence="6">
    <location>
        <begin position="121"/>
        <end position="155"/>
    </location>
</feature>
<accession>M2SBZ4</accession>
<evidence type="ECO:0000256" key="7">
    <source>
        <dbReference type="SAM" id="MobiDB-lite"/>
    </source>
</evidence>
<dbReference type="Gene3D" id="2.130.10.10">
    <property type="entry name" value="YVTN repeat-like/Quinoprotein amine dehydrogenase"/>
    <property type="match status" value="1"/>
</dbReference>
<comment type="similarity">
    <text evidence="1">Belongs to the WD repeat ESC family.</text>
</comment>